<name>A0AAP0NFP3_LIQFO</name>
<keyword evidence="2" id="KW-1185">Reference proteome</keyword>
<evidence type="ECO:0000313" key="2">
    <source>
        <dbReference type="Proteomes" id="UP001415857"/>
    </source>
</evidence>
<organism evidence="1 2">
    <name type="scientific">Liquidambar formosana</name>
    <name type="common">Formosan gum</name>
    <dbReference type="NCBI Taxonomy" id="63359"/>
    <lineage>
        <taxon>Eukaryota</taxon>
        <taxon>Viridiplantae</taxon>
        <taxon>Streptophyta</taxon>
        <taxon>Embryophyta</taxon>
        <taxon>Tracheophyta</taxon>
        <taxon>Spermatophyta</taxon>
        <taxon>Magnoliopsida</taxon>
        <taxon>eudicotyledons</taxon>
        <taxon>Gunneridae</taxon>
        <taxon>Pentapetalae</taxon>
        <taxon>Saxifragales</taxon>
        <taxon>Altingiaceae</taxon>
        <taxon>Liquidambar</taxon>
    </lineage>
</organism>
<reference evidence="1 2" key="1">
    <citation type="journal article" date="2024" name="Plant J.">
        <title>Genome sequences and population genomics reveal climatic adaptation and genomic divergence between two closely related sweetgum species.</title>
        <authorList>
            <person name="Xu W.Q."/>
            <person name="Ren C.Q."/>
            <person name="Zhang X.Y."/>
            <person name="Comes H.P."/>
            <person name="Liu X.H."/>
            <person name="Li Y.G."/>
            <person name="Kettle C.J."/>
            <person name="Jalonen R."/>
            <person name="Gaisberger H."/>
            <person name="Ma Y.Z."/>
            <person name="Qiu Y.X."/>
        </authorList>
    </citation>
    <scope>NUCLEOTIDE SEQUENCE [LARGE SCALE GENOMIC DNA]</scope>
    <source>
        <strain evidence="1">Hangzhou</strain>
    </source>
</reference>
<protein>
    <submittedName>
        <fullName evidence="1">Uncharacterized protein</fullName>
    </submittedName>
</protein>
<dbReference type="EMBL" id="JBBPBK010000014">
    <property type="protein sequence ID" value="KAK9270199.1"/>
    <property type="molecule type" value="Genomic_DNA"/>
</dbReference>
<gene>
    <name evidence="1" type="ORF">L1049_025775</name>
</gene>
<proteinExistence type="predicted"/>
<dbReference type="AlphaFoldDB" id="A0AAP0NFP3"/>
<evidence type="ECO:0000313" key="1">
    <source>
        <dbReference type="EMBL" id="KAK9270199.1"/>
    </source>
</evidence>
<comment type="caution">
    <text evidence="1">The sequence shown here is derived from an EMBL/GenBank/DDBJ whole genome shotgun (WGS) entry which is preliminary data.</text>
</comment>
<dbReference type="Proteomes" id="UP001415857">
    <property type="component" value="Unassembled WGS sequence"/>
</dbReference>
<accession>A0AAP0NFP3</accession>
<sequence length="71" mass="7588">MVLEQNPSEGMLGAQTEPWWGAKIEAELNPGVLWCCAAEWRAVGCGNLVEAVKWEVGGAVDGNGCHQGGYR</sequence>